<accession>A0A067PPC5</accession>
<dbReference type="InParanoid" id="A0A067PPC5"/>
<dbReference type="EMBL" id="KL197721">
    <property type="protein sequence ID" value="KDQ56653.1"/>
    <property type="molecule type" value="Genomic_DNA"/>
</dbReference>
<protein>
    <recommendedName>
        <fullName evidence="3">F-box domain-containing protein</fullName>
    </recommendedName>
</protein>
<reference evidence="2" key="1">
    <citation type="journal article" date="2014" name="Proc. Natl. Acad. Sci. U.S.A.">
        <title>Extensive sampling of basidiomycete genomes demonstrates inadequacy of the white-rot/brown-rot paradigm for wood decay fungi.</title>
        <authorList>
            <person name="Riley R."/>
            <person name="Salamov A.A."/>
            <person name="Brown D.W."/>
            <person name="Nagy L.G."/>
            <person name="Floudas D."/>
            <person name="Held B.W."/>
            <person name="Levasseur A."/>
            <person name="Lombard V."/>
            <person name="Morin E."/>
            <person name="Otillar R."/>
            <person name="Lindquist E.A."/>
            <person name="Sun H."/>
            <person name="LaButti K.M."/>
            <person name="Schmutz J."/>
            <person name="Jabbour D."/>
            <person name="Luo H."/>
            <person name="Baker S.E."/>
            <person name="Pisabarro A.G."/>
            <person name="Walton J.D."/>
            <person name="Blanchette R.A."/>
            <person name="Henrissat B."/>
            <person name="Martin F."/>
            <person name="Cullen D."/>
            <person name="Hibbett D.S."/>
            <person name="Grigoriev I.V."/>
        </authorList>
    </citation>
    <scope>NUCLEOTIDE SEQUENCE [LARGE SCALE GENOMIC DNA]</scope>
    <source>
        <strain evidence="2">MUCL 33604</strain>
    </source>
</reference>
<organism evidence="1 2">
    <name type="scientific">Jaapia argillacea MUCL 33604</name>
    <dbReference type="NCBI Taxonomy" id="933084"/>
    <lineage>
        <taxon>Eukaryota</taxon>
        <taxon>Fungi</taxon>
        <taxon>Dikarya</taxon>
        <taxon>Basidiomycota</taxon>
        <taxon>Agaricomycotina</taxon>
        <taxon>Agaricomycetes</taxon>
        <taxon>Agaricomycetidae</taxon>
        <taxon>Jaapiales</taxon>
        <taxon>Jaapiaceae</taxon>
        <taxon>Jaapia</taxon>
    </lineage>
</organism>
<dbReference type="SUPFAM" id="SSF52047">
    <property type="entry name" value="RNI-like"/>
    <property type="match status" value="1"/>
</dbReference>
<name>A0A067PPC5_9AGAM</name>
<dbReference type="AlphaFoldDB" id="A0A067PPC5"/>
<gene>
    <name evidence="1" type="ORF">JAAARDRAFT_297219</name>
</gene>
<evidence type="ECO:0000313" key="1">
    <source>
        <dbReference type="EMBL" id="KDQ56653.1"/>
    </source>
</evidence>
<sequence length="183" mass="20795">MDGPKFVYGTISPTYVVRFLSTNPFLRIVRLAINKGDSHESTFDNDFGDVLLPSLHTLEIGDFDFDDESTLPRFLSRNPSIVVFKIDYDFESELLSLGDSPNLREFHCIGDCWVDLCLVKPPLRVLNGVRINREEYGVNSRGFQALKAASSTLETIHIWHNQRLQPDLSWVTVAVPTAMIVRH</sequence>
<dbReference type="Proteomes" id="UP000027265">
    <property type="component" value="Unassembled WGS sequence"/>
</dbReference>
<evidence type="ECO:0000313" key="2">
    <source>
        <dbReference type="Proteomes" id="UP000027265"/>
    </source>
</evidence>
<proteinExistence type="predicted"/>
<evidence type="ECO:0008006" key="3">
    <source>
        <dbReference type="Google" id="ProtNLM"/>
    </source>
</evidence>
<dbReference type="HOGENOM" id="CLU_1475376_0_0_1"/>
<keyword evidence="2" id="KW-1185">Reference proteome</keyword>